<dbReference type="HOGENOM" id="CLU_002318_5_0_5"/>
<dbReference type="InterPro" id="IPR051551">
    <property type="entry name" value="Autotransporter_adhesion"/>
</dbReference>
<dbReference type="PROSITE" id="PS51208">
    <property type="entry name" value="AUTOTRANSPORTER"/>
    <property type="match status" value="1"/>
</dbReference>
<dbReference type="OrthoDB" id="7920344at2"/>
<dbReference type="InterPro" id="IPR012332">
    <property type="entry name" value="Autotransporter_pectin_lyase_C"/>
</dbReference>
<comment type="caution">
    <text evidence="4">The sequence shown here is derived from an EMBL/GenBank/DDBJ whole genome shotgun (WGS) entry which is preliminary data.</text>
</comment>
<dbReference type="PROSITE" id="PS51257">
    <property type="entry name" value="PROKAR_LIPOPROTEIN"/>
    <property type="match status" value="1"/>
</dbReference>
<dbReference type="InterPro" id="IPR006315">
    <property type="entry name" value="OM_autotransptr_brl_dom"/>
</dbReference>
<dbReference type="SMART" id="SM00869">
    <property type="entry name" value="Autotransporter"/>
    <property type="match status" value="1"/>
</dbReference>
<dbReference type="PATRIC" id="fig|1094564.3.peg.765"/>
<proteinExistence type="predicted"/>
<dbReference type="InterPro" id="IPR005546">
    <property type="entry name" value="Autotransporte_beta"/>
</dbReference>
<dbReference type="SUPFAM" id="SSF103515">
    <property type="entry name" value="Autotransporter"/>
    <property type="match status" value="1"/>
</dbReference>
<evidence type="ECO:0000313" key="4">
    <source>
        <dbReference type="EMBL" id="EJF85660.1"/>
    </source>
</evidence>
<feature type="compositionally biased region" description="Polar residues" evidence="1">
    <location>
        <begin position="455"/>
        <end position="476"/>
    </location>
</feature>
<protein>
    <submittedName>
        <fullName evidence="4">Outer membrane autotransporter barrel domain-containing protein</fullName>
    </submittedName>
</protein>
<dbReference type="EMBL" id="AILX01000007">
    <property type="protein sequence ID" value="EJF85660.1"/>
    <property type="molecule type" value="Genomic_DNA"/>
</dbReference>
<dbReference type="Gene3D" id="2.160.20.20">
    <property type="match status" value="1"/>
</dbReference>
<feature type="region of interest" description="Disordered" evidence="1">
    <location>
        <begin position="427"/>
        <end position="548"/>
    </location>
</feature>
<dbReference type="Pfam" id="PF03797">
    <property type="entry name" value="Autotransporter"/>
    <property type="match status" value="1"/>
</dbReference>
<dbReference type="SUPFAM" id="SSF51126">
    <property type="entry name" value="Pectin lyase-like"/>
    <property type="match status" value="1"/>
</dbReference>
<gene>
    <name evidence="4" type="ORF">MCW_00647</name>
</gene>
<dbReference type="NCBIfam" id="TIGR01414">
    <property type="entry name" value="autotrans_barl"/>
    <property type="match status" value="1"/>
</dbReference>
<dbReference type="PANTHER" id="PTHR35037">
    <property type="entry name" value="C-TERMINAL REGION OF AIDA-LIKE PROTEIN"/>
    <property type="match status" value="1"/>
</dbReference>
<evidence type="ECO:0000259" key="3">
    <source>
        <dbReference type="PROSITE" id="PS51208"/>
    </source>
</evidence>
<sequence>MRHKFKLSFSVLMISSCLVQVVNADEKRNGALTTMTSVTNGRYIPKGSALITQPSIPSSNITIGDGGVEVVDNQGTSISATIEKGGKQVVTHGSTAIDAKILGGGKQFVFEEKSLVNLEGVMKRSSAYNAKVSGSNGAIGQQNIYDGGTAWNTKVGQGGEQNLYMGQREDGGVARDTIVSGSGRQHILEEGMAVNTILNDQATQVVYPGGIVDGLTINNSASSWLHVSADLHGEIRVNDQGNLYLYAGDRTNHIKKEKLSITGRNEEKLFFVGMRDSEKKSRIYMDSLGGRGGTVVFASVPYDPRHISLHVAYLSGNLHFKFNISKHGDHIDYLSIDDGTGSHKISVVDSGVEITDFFNQENGLVSEIPLITDRSQNEGANFTLADRSGHDIPAVDGGAFMYYLKKRGRSADSSGDSTIWYLGTATSNSERSSTYSPRVSPRVNKKPKTLVALVASSTDTNTRTQFHQKPPASQNIDGKGKRKTNGKGKGKETTLSRPPRHLREAQQDPAPLSVSLPEDRAVEFSRPDGRHPSSDVQQQPAVSADASSLANQMLVRPSDQDQPSAQLSQELSVSNFLTTPSTDAVLSMSVAPGLVFHNELQTVRTGRGTLDRNKKNTALWTYAIKSKETVVAEHIDFKLEQMGIVLGISGLSELADGEFYIGGFGSYDQAHVTHARGGISGINTYSIGAYATYFDHSGLYLDGILKYNQYQTNLKAVSTNGLAIEGNYNQWAVGSSFEAGYRFKMAGSGWLQPYAQFTWLQVEGKEIKLSNEMTGDIKPFISLRSEVGLSLGYEFGLGRDTSSLAYITAAWLRENRDNNHTTINQQHQFTTDLSGNAGKLGFGLSSLVSDRLKLYAEAHYVKGRKTKQALQGILGVRYSF</sequence>
<dbReference type="AlphaFoldDB" id="J1JMY9"/>
<dbReference type="InterPro" id="IPR036709">
    <property type="entry name" value="Autotransporte_beta_dom_sf"/>
</dbReference>
<organism evidence="4 5">
    <name type="scientific">Cardidatus Bartonella washoeensis 085-0475</name>
    <dbReference type="NCBI Taxonomy" id="1094564"/>
    <lineage>
        <taxon>Bacteria</taxon>
        <taxon>Pseudomonadati</taxon>
        <taxon>Pseudomonadota</taxon>
        <taxon>Alphaproteobacteria</taxon>
        <taxon>Hyphomicrobiales</taxon>
        <taxon>Bartonellaceae</taxon>
        <taxon>Bartonella</taxon>
    </lineage>
</organism>
<dbReference type="GO" id="GO:0019867">
    <property type="term" value="C:outer membrane"/>
    <property type="evidence" value="ECO:0007669"/>
    <property type="project" value="InterPro"/>
</dbReference>
<accession>J1JMY9</accession>
<evidence type="ECO:0000313" key="5">
    <source>
        <dbReference type="Proteomes" id="UP000002646"/>
    </source>
</evidence>
<reference evidence="4 5" key="1">
    <citation type="submission" date="2012-03" db="EMBL/GenBank/DDBJ databases">
        <title>The Genome Sequence of Bartonella washoensis 085-0475.</title>
        <authorList>
            <consortium name="The Broad Institute Genome Sequencing Platform"/>
            <consortium name="The Broad Institute Genome Sequencing Center for Infectious Disease"/>
            <person name="Feldgarden M."/>
            <person name="Kirby J."/>
            <person name="Kosoy M."/>
            <person name="Birtles R."/>
            <person name="Probert W.S."/>
            <person name="Chiaraviglio L."/>
            <person name="Young S.K."/>
            <person name="Zeng Q."/>
            <person name="Gargeya S."/>
            <person name="Fitzgerald M."/>
            <person name="Haas B."/>
            <person name="Abouelleil A."/>
            <person name="Alvarado L."/>
            <person name="Arachchi H.M."/>
            <person name="Berlin A."/>
            <person name="Chapman S.B."/>
            <person name="Gearin G."/>
            <person name="Goldberg J."/>
            <person name="Griggs A."/>
            <person name="Gujja S."/>
            <person name="Hansen M."/>
            <person name="Heiman D."/>
            <person name="Howarth C."/>
            <person name="Larimer J."/>
            <person name="Lui A."/>
            <person name="MacDonald P.J.P."/>
            <person name="McCowen C."/>
            <person name="Montmayeur A."/>
            <person name="Murphy C."/>
            <person name="Neiman D."/>
            <person name="Pearson M."/>
            <person name="Priest M."/>
            <person name="Roberts A."/>
            <person name="Saif S."/>
            <person name="Shea T."/>
            <person name="Sisk P."/>
            <person name="Stolte C."/>
            <person name="Sykes S."/>
            <person name="Wortman J."/>
            <person name="Nusbaum C."/>
            <person name="Birren B."/>
        </authorList>
    </citation>
    <scope>NUCLEOTIDE SEQUENCE [LARGE SCALE GENOMIC DNA]</scope>
    <source>
        <strain evidence="4 5">085-0475</strain>
    </source>
</reference>
<feature type="compositionally biased region" description="Polar residues" evidence="1">
    <location>
        <begin position="427"/>
        <end position="437"/>
    </location>
</feature>
<feature type="domain" description="Autotransporter" evidence="3">
    <location>
        <begin position="612"/>
        <end position="880"/>
    </location>
</feature>
<feature type="compositionally biased region" description="Basic and acidic residues" evidence="1">
    <location>
        <begin position="517"/>
        <end position="533"/>
    </location>
</feature>
<dbReference type="PANTHER" id="PTHR35037:SF7">
    <property type="entry name" value="AUTOTRANSPORTER"/>
    <property type="match status" value="1"/>
</dbReference>
<feature type="signal peptide" evidence="2">
    <location>
        <begin position="1"/>
        <end position="24"/>
    </location>
</feature>
<dbReference type="InterPro" id="IPR011050">
    <property type="entry name" value="Pectin_lyase_fold/virulence"/>
</dbReference>
<feature type="compositionally biased region" description="Polar residues" evidence="1">
    <location>
        <begin position="534"/>
        <end position="548"/>
    </location>
</feature>
<dbReference type="NCBIfam" id="TIGR04415">
    <property type="entry name" value="O_hepto_targRPT"/>
    <property type="match status" value="1"/>
</dbReference>
<evidence type="ECO:0000256" key="2">
    <source>
        <dbReference type="SAM" id="SignalP"/>
    </source>
</evidence>
<feature type="chain" id="PRO_5003743614" evidence="2">
    <location>
        <begin position="25"/>
        <end position="880"/>
    </location>
</feature>
<dbReference type="Proteomes" id="UP000002646">
    <property type="component" value="Unassembled WGS sequence"/>
</dbReference>
<name>J1JMY9_9HYPH</name>
<dbReference type="NCBIfam" id="NF040482">
    <property type="entry name" value="auto_BafA_Cterm"/>
    <property type="match status" value="1"/>
</dbReference>
<dbReference type="STRING" id="1094564.MCW_00647"/>
<keyword evidence="2" id="KW-0732">Signal</keyword>
<dbReference type="Gene3D" id="2.40.128.130">
    <property type="entry name" value="Autotransporter beta-domain"/>
    <property type="match status" value="1"/>
</dbReference>
<dbReference type="RefSeq" id="WP_006925457.1">
    <property type="nucleotide sequence ID" value="NZ_JH725101.1"/>
</dbReference>
<evidence type="ECO:0000256" key="1">
    <source>
        <dbReference type="SAM" id="MobiDB-lite"/>
    </source>
</evidence>
<dbReference type="InterPro" id="IPR030930">
    <property type="entry name" value="AIDA"/>
</dbReference>